<dbReference type="EC" id="3.1.1.-" evidence="3"/>
<dbReference type="Proteomes" id="UP000009169">
    <property type="component" value="Unassembled WGS sequence"/>
</dbReference>
<evidence type="ECO:0000259" key="5">
    <source>
        <dbReference type="Pfam" id="PF00135"/>
    </source>
</evidence>
<reference evidence="7" key="1">
    <citation type="journal article" date="2012" name="MBio">
        <title>Comparative genome analysis of Trichophyton rubrum and related dermatophytes reveals candidate genes involved in infection.</title>
        <authorList>
            <person name="Martinez D.A."/>
            <person name="Oliver B.G."/>
            <person name="Graeser Y."/>
            <person name="Goldberg J.M."/>
            <person name="Li W."/>
            <person name="Martinez-Rossi N.M."/>
            <person name="Monod M."/>
            <person name="Shelest E."/>
            <person name="Barton R.C."/>
            <person name="Birch E."/>
            <person name="Brakhage A.A."/>
            <person name="Chen Z."/>
            <person name="Gurr S.J."/>
            <person name="Heiman D."/>
            <person name="Heitman J."/>
            <person name="Kosti I."/>
            <person name="Rossi A."/>
            <person name="Saif S."/>
            <person name="Samalova M."/>
            <person name="Saunders C.W."/>
            <person name="Shea T."/>
            <person name="Summerbell R.C."/>
            <person name="Xu J."/>
            <person name="Young S."/>
            <person name="Zeng Q."/>
            <person name="Birren B.W."/>
            <person name="Cuomo C.A."/>
            <person name="White T.C."/>
        </authorList>
    </citation>
    <scope>NUCLEOTIDE SEQUENCE [LARGE SCALE GENOMIC DNA]</scope>
    <source>
        <strain evidence="7">ATCC MYA-4606 / CBS 127.97</strain>
    </source>
</reference>
<gene>
    <name evidence="6" type="ORF">TEQG_00410</name>
</gene>
<keyword evidence="3" id="KW-0732">Signal</keyword>
<evidence type="ECO:0000256" key="3">
    <source>
        <dbReference type="RuleBase" id="RU361235"/>
    </source>
</evidence>
<dbReference type="HOGENOM" id="CLU_006586_10_5_1"/>
<evidence type="ECO:0000256" key="2">
    <source>
        <dbReference type="ARBA" id="ARBA00022801"/>
    </source>
</evidence>
<sequence length="447" mass="49520">MFLSAIILLAIFAFRALGDTPPEFARVFPPVNLGYAVHKPTYINITSYGLAVAKYNNIRYAQPPVGDLRFRKPKTPPPQADGIQDGTRYPSTDCVSSAYPGVPFPGRNGTTWGQEDCLLLNVQVPEGVKEGDRVPVLHWIHGSGYAFGSKDSVGITVDPEGLFDRLQKDGKKFVFVASNYRYALLCLGLYGWMSSPDEDMTANIGLHDSLAAVQWTKEHISKFGGDSDRITVIGQSAGAGIVNLMLTSYGGKGDLPFSQAVVQSPVIMPRRDVASRRQDVYNQVLKSTNCDETIQQIQNLFPYPPGKPEMLAWDWITSVVFACHSTSIAKAYGSKAYRYVMRIPPATHALDLLYFFFVDNTTTPVLSEVVARQAQGFLGQFIHGKDQKNGSLALLGHQPAPEWLPYGSRFHTMDIVEHGFELKIDPWETNRICRTLLDIVKDPRNGN</sequence>
<evidence type="ECO:0000256" key="4">
    <source>
        <dbReference type="SAM" id="MobiDB-lite"/>
    </source>
</evidence>
<dbReference type="InterPro" id="IPR029058">
    <property type="entry name" value="AB_hydrolase_fold"/>
</dbReference>
<dbReference type="OrthoDB" id="408631at2759"/>
<comment type="similarity">
    <text evidence="1 3">Belongs to the type-B carboxylesterase/lipase family.</text>
</comment>
<keyword evidence="7" id="KW-1185">Reference proteome</keyword>
<dbReference type="PANTHER" id="PTHR11559">
    <property type="entry name" value="CARBOXYLESTERASE"/>
    <property type="match status" value="1"/>
</dbReference>
<evidence type="ECO:0000313" key="6">
    <source>
        <dbReference type="EMBL" id="EGE01358.1"/>
    </source>
</evidence>
<dbReference type="Pfam" id="PF00135">
    <property type="entry name" value="COesterase"/>
    <property type="match status" value="1"/>
</dbReference>
<dbReference type="EMBL" id="DS995718">
    <property type="protein sequence ID" value="EGE01358.1"/>
    <property type="molecule type" value="Genomic_DNA"/>
</dbReference>
<evidence type="ECO:0000313" key="7">
    <source>
        <dbReference type="Proteomes" id="UP000009169"/>
    </source>
</evidence>
<dbReference type="InterPro" id="IPR050309">
    <property type="entry name" value="Type-B_Carboxylest/Lipase"/>
</dbReference>
<feature type="domain" description="Carboxylesterase type B" evidence="5">
    <location>
        <begin position="51"/>
        <end position="293"/>
    </location>
</feature>
<dbReference type="ESTHER" id="triru-a6xgk5">
    <property type="family name" value="Fungal_carboxylesterase_lipase"/>
</dbReference>
<dbReference type="SUPFAM" id="SSF53474">
    <property type="entry name" value="alpha/beta-Hydrolases"/>
    <property type="match status" value="1"/>
</dbReference>
<dbReference type="PROSITE" id="PS00122">
    <property type="entry name" value="CARBOXYLESTERASE_B_1"/>
    <property type="match status" value="1"/>
</dbReference>
<proteinExistence type="inferred from homology"/>
<dbReference type="VEuPathDB" id="FungiDB:TEQG_00410"/>
<name>F2PHJ0_TRIEC</name>
<keyword evidence="2 3" id="KW-0378">Hydrolase</keyword>
<evidence type="ECO:0000256" key="1">
    <source>
        <dbReference type="ARBA" id="ARBA00005964"/>
    </source>
</evidence>
<dbReference type="AlphaFoldDB" id="F2PHJ0"/>
<dbReference type="InterPro" id="IPR002018">
    <property type="entry name" value="CarbesteraseB"/>
</dbReference>
<protein>
    <recommendedName>
        <fullName evidence="3">Carboxylic ester hydrolase</fullName>
        <ecNumber evidence="3">3.1.1.-</ecNumber>
    </recommendedName>
</protein>
<dbReference type="InterPro" id="IPR019826">
    <property type="entry name" value="Carboxylesterase_B_AS"/>
</dbReference>
<dbReference type="eggNOG" id="KOG1516">
    <property type="taxonomic scope" value="Eukaryota"/>
</dbReference>
<organism evidence="6 7">
    <name type="scientific">Trichophyton equinum (strain ATCC MYA-4606 / CBS 127.97)</name>
    <name type="common">Horse ringworm fungus</name>
    <dbReference type="NCBI Taxonomy" id="559882"/>
    <lineage>
        <taxon>Eukaryota</taxon>
        <taxon>Fungi</taxon>
        <taxon>Dikarya</taxon>
        <taxon>Ascomycota</taxon>
        <taxon>Pezizomycotina</taxon>
        <taxon>Eurotiomycetes</taxon>
        <taxon>Eurotiomycetidae</taxon>
        <taxon>Onygenales</taxon>
        <taxon>Arthrodermataceae</taxon>
        <taxon>Trichophyton</taxon>
    </lineage>
</organism>
<accession>F2PHJ0</accession>
<feature type="region of interest" description="Disordered" evidence="4">
    <location>
        <begin position="66"/>
        <end position="87"/>
    </location>
</feature>
<feature type="signal peptide" evidence="3">
    <location>
        <begin position="1"/>
        <end position="18"/>
    </location>
</feature>
<feature type="chain" id="PRO_5005129269" description="Carboxylic ester hydrolase" evidence="3">
    <location>
        <begin position="19"/>
        <end position="447"/>
    </location>
</feature>
<dbReference type="Gene3D" id="3.40.50.1820">
    <property type="entry name" value="alpha/beta hydrolase"/>
    <property type="match status" value="1"/>
</dbReference>
<dbReference type="GO" id="GO:0016787">
    <property type="term" value="F:hydrolase activity"/>
    <property type="evidence" value="ECO:0007669"/>
    <property type="project" value="UniProtKB-KW"/>
</dbReference>